<name>A0AAX3GWU0_CLODI</name>
<gene>
    <name evidence="2" type="primary">rsiV_1</name>
    <name evidence="2" type="ORF">SAMEA1710456_00749</name>
</gene>
<feature type="domain" description="DUF3298" evidence="1">
    <location>
        <begin position="4"/>
        <end position="66"/>
    </location>
</feature>
<dbReference type="AlphaFoldDB" id="A0AAX3GWU0"/>
<dbReference type="Gene3D" id="3.90.640.20">
    <property type="entry name" value="Heat-shock cognate protein, ATPase"/>
    <property type="match status" value="1"/>
</dbReference>
<dbReference type="InterPro" id="IPR037126">
    <property type="entry name" value="PdaC/RsiV-like_sf"/>
</dbReference>
<dbReference type="RefSeq" id="WP_003420123.1">
    <property type="nucleotide sequence ID" value="NZ_BIWF01000339.1"/>
</dbReference>
<dbReference type="Proteomes" id="UP000346772">
    <property type="component" value="Unassembled WGS sequence"/>
</dbReference>
<sequence>MRNYIKKDNTKSYFIDQDKGSLVKEFECINKCQDFYFNRNGNLVISFGKYELAPGYMRAVEFVIPNEVIKSLR</sequence>
<dbReference type="Pfam" id="PF11738">
    <property type="entry name" value="DUF3298"/>
    <property type="match status" value="1"/>
</dbReference>
<dbReference type="EMBL" id="CAADAT010000003">
    <property type="protein sequence ID" value="VFD53286.1"/>
    <property type="molecule type" value="Genomic_DNA"/>
</dbReference>
<proteinExistence type="predicted"/>
<protein>
    <submittedName>
        <fullName evidence="2">Anti-sigma(V) factor RsiV</fullName>
    </submittedName>
</protein>
<evidence type="ECO:0000259" key="1">
    <source>
        <dbReference type="Pfam" id="PF11738"/>
    </source>
</evidence>
<accession>A0AAX3GWU0</accession>
<evidence type="ECO:0000313" key="3">
    <source>
        <dbReference type="Proteomes" id="UP000346772"/>
    </source>
</evidence>
<reference evidence="2 3" key="1">
    <citation type="submission" date="2019-02" db="EMBL/GenBank/DDBJ databases">
        <authorList>
            <consortium name="Pathogen Informatics"/>
        </authorList>
    </citation>
    <scope>NUCLEOTIDE SEQUENCE [LARGE SCALE GENOMIC DNA]</scope>
    <source>
        <strain evidence="2 3">078GUE027</strain>
    </source>
</reference>
<dbReference type="InterPro" id="IPR021729">
    <property type="entry name" value="DUF3298"/>
</dbReference>
<comment type="caution">
    <text evidence="2">The sequence shown here is derived from an EMBL/GenBank/DDBJ whole genome shotgun (WGS) entry which is preliminary data.</text>
</comment>
<evidence type="ECO:0000313" key="2">
    <source>
        <dbReference type="EMBL" id="VFD53286.1"/>
    </source>
</evidence>
<organism evidence="2 3">
    <name type="scientific">Clostridioides difficile</name>
    <name type="common">Peptoclostridium difficile</name>
    <dbReference type="NCBI Taxonomy" id="1496"/>
    <lineage>
        <taxon>Bacteria</taxon>
        <taxon>Bacillati</taxon>
        <taxon>Bacillota</taxon>
        <taxon>Clostridia</taxon>
        <taxon>Peptostreptococcales</taxon>
        <taxon>Peptostreptococcaceae</taxon>
        <taxon>Clostridioides</taxon>
    </lineage>
</organism>